<dbReference type="SUPFAM" id="SSF51735">
    <property type="entry name" value="NAD(P)-binding Rossmann-fold domains"/>
    <property type="match status" value="1"/>
</dbReference>
<dbReference type="Pfam" id="PF08240">
    <property type="entry name" value="ADH_N"/>
    <property type="match status" value="1"/>
</dbReference>
<dbReference type="Gene3D" id="3.90.180.10">
    <property type="entry name" value="Medium-chain alcohol dehydrogenases, catalytic domain"/>
    <property type="match status" value="1"/>
</dbReference>
<proteinExistence type="predicted"/>
<sequence>MADELPLTMRAAQWTTTSGGIGKNLKVNSEAAPPKNAGKLPTDHTLVKVLYTSLNPIDYKLAETLPFIFSKPATPCLDFAGKVITSRLPHLRPGELVFGKTDPPAFGCLGTYITTSATNIAPLPPKVSPQQAACVGIAGLTAYQCLEPYVKQGSKVLINGGSGGTGTFGIQIAKCLGASEVTVVCSGGNAEMCKELGADHVIDYRTQDVIAELKRSGRQYDVVVDNVFASAQLYWACGAFLKPEGPFITIAGTPSVSSVVSIMSAMLWPTMLGGGTRQFKFVTNNGNAEMFVKIAGWMAEGKVKAIVEREYELEEAGAAFERLKTGHVRGKLVVKVAAE</sequence>
<dbReference type="PANTHER" id="PTHR11695">
    <property type="entry name" value="ALCOHOL DEHYDROGENASE RELATED"/>
    <property type="match status" value="1"/>
</dbReference>
<dbReference type="OrthoDB" id="201656at2759"/>
<dbReference type="InterPro" id="IPR020843">
    <property type="entry name" value="ER"/>
</dbReference>
<dbReference type="InterPro" id="IPR011032">
    <property type="entry name" value="GroES-like_sf"/>
</dbReference>
<dbReference type="SUPFAM" id="SSF50129">
    <property type="entry name" value="GroES-like"/>
    <property type="match status" value="1"/>
</dbReference>
<reference evidence="2 3" key="1">
    <citation type="submission" date="2017-03" db="EMBL/GenBank/DDBJ databases">
        <title>Genomes of endolithic fungi from Antarctica.</title>
        <authorList>
            <person name="Coleine C."/>
            <person name="Masonjones S."/>
            <person name="Stajich J.E."/>
        </authorList>
    </citation>
    <scope>NUCLEOTIDE SEQUENCE [LARGE SCALE GENOMIC DNA]</scope>
    <source>
        <strain evidence="2 3">CCFEE 6315</strain>
    </source>
</reference>
<organism evidence="2 3">
    <name type="scientific">Salinomyces thailandicus</name>
    <dbReference type="NCBI Taxonomy" id="706561"/>
    <lineage>
        <taxon>Eukaryota</taxon>
        <taxon>Fungi</taxon>
        <taxon>Dikarya</taxon>
        <taxon>Ascomycota</taxon>
        <taxon>Pezizomycotina</taxon>
        <taxon>Dothideomycetes</taxon>
        <taxon>Dothideomycetidae</taxon>
        <taxon>Mycosphaerellales</taxon>
        <taxon>Teratosphaeriaceae</taxon>
        <taxon>Salinomyces</taxon>
    </lineage>
</organism>
<dbReference type="PANTHER" id="PTHR11695:SF294">
    <property type="entry name" value="RETICULON-4-INTERACTING PROTEIN 1, MITOCHONDRIAL"/>
    <property type="match status" value="1"/>
</dbReference>
<gene>
    <name evidence="2" type="ORF">B0A50_00123</name>
</gene>
<evidence type="ECO:0000259" key="1">
    <source>
        <dbReference type="SMART" id="SM00829"/>
    </source>
</evidence>
<accession>A0A4U0UF36</accession>
<dbReference type="AlphaFoldDB" id="A0A4U0UF36"/>
<comment type="caution">
    <text evidence="2">The sequence shown here is derived from an EMBL/GenBank/DDBJ whole genome shotgun (WGS) entry which is preliminary data.</text>
</comment>
<dbReference type="CDD" id="cd08267">
    <property type="entry name" value="MDR1"/>
    <property type="match status" value="1"/>
</dbReference>
<dbReference type="EMBL" id="NAJL01000001">
    <property type="protein sequence ID" value="TKA34143.1"/>
    <property type="molecule type" value="Genomic_DNA"/>
</dbReference>
<name>A0A4U0UF36_9PEZI</name>
<dbReference type="SMART" id="SM00829">
    <property type="entry name" value="PKS_ER"/>
    <property type="match status" value="1"/>
</dbReference>
<dbReference type="Gene3D" id="3.40.50.720">
    <property type="entry name" value="NAD(P)-binding Rossmann-like Domain"/>
    <property type="match status" value="1"/>
</dbReference>
<dbReference type="Pfam" id="PF13602">
    <property type="entry name" value="ADH_zinc_N_2"/>
    <property type="match status" value="1"/>
</dbReference>
<keyword evidence="3" id="KW-1185">Reference proteome</keyword>
<dbReference type="InterPro" id="IPR036291">
    <property type="entry name" value="NAD(P)-bd_dom_sf"/>
</dbReference>
<evidence type="ECO:0000313" key="2">
    <source>
        <dbReference type="EMBL" id="TKA34143.1"/>
    </source>
</evidence>
<feature type="domain" description="Enoyl reductase (ER)" evidence="1">
    <location>
        <begin position="20"/>
        <end position="334"/>
    </location>
</feature>
<evidence type="ECO:0000313" key="3">
    <source>
        <dbReference type="Proteomes" id="UP000308549"/>
    </source>
</evidence>
<dbReference type="InterPro" id="IPR050700">
    <property type="entry name" value="YIM1/Zinc_Alcohol_DH_Fams"/>
</dbReference>
<dbReference type="GO" id="GO:0016491">
    <property type="term" value="F:oxidoreductase activity"/>
    <property type="evidence" value="ECO:0007669"/>
    <property type="project" value="InterPro"/>
</dbReference>
<dbReference type="GO" id="GO:0005739">
    <property type="term" value="C:mitochondrion"/>
    <property type="evidence" value="ECO:0007669"/>
    <property type="project" value="TreeGrafter"/>
</dbReference>
<dbReference type="InterPro" id="IPR013154">
    <property type="entry name" value="ADH-like_N"/>
</dbReference>
<dbReference type="Proteomes" id="UP000308549">
    <property type="component" value="Unassembled WGS sequence"/>
</dbReference>
<protein>
    <recommendedName>
        <fullName evidence="1">Enoyl reductase (ER) domain-containing protein</fullName>
    </recommendedName>
</protein>